<gene>
    <name evidence="2" type="ORF">GCM10023205_17440</name>
</gene>
<reference evidence="3" key="1">
    <citation type="journal article" date="2019" name="Int. J. Syst. Evol. Microbiol.">
        <title>The Global Catalogue of Microorganisms (GCM) 10K type strain sequencing project: providing services to taxonomists for standard genome sequencing and annotation.</title>
        <authorList>
            <consortium name="The Broad Institute Genomics Platform"/>
            <consortium name="The Broad Institute Genome Sequencing Center for Infectious Disease"/>
            <person name="Wu L."/>
            <person name="Ma J."/>
        </authorList>
    </citation>
    <scope>NUCLEOTIDE SEQUENCE [LARGE SCALE GENOMIC DNA]</scope>
    <source>
        <strain evidence="3">JCM 17986</strain>
    </source>
</reference>
<organism evidence="2 3">
    <name type="scientific">Yinghuangia aomiensis</name>
    <dbReference type="NCBI Taxonomy" id="676205"/>
    <lineage>
        <taxon>Bacteria</taxon>
        <taxon>Bacillati</taxon>
        <taxon>Actinomycetota</taxon>
        <taxon>Actinomycetes</taxon>
        <taxon>Kitasatosporales</taxon>
        <taxon>Streptomycetaceae</taxon>
        <taxon>Yinghuangia</taxon>
    </lineage>
</organism>
<dbReference type="Proteomes" id="UP001500466">
    <property type="component" value="Unassembled WGS sequence"/>
</dbReference>
<evidence type="ECO:0008006" key="4">
    <source>
        <dbReference type="Google" id="ProtNLM"/>
    </source>
</evidence>
<protein>
    <recommendedName>
        <fullName evidence="4">S-adenosyl methyltransferase</fullName>
    </recommendedName>
</protein>
<accession>A0ABP9H0R3</accession>
<dbReference type="InterPro" id="IPR006764">
    <property type="entry name" value="SAM_dep_MeTrfase_SAV2177_type"/>
</dbReference>
<comment type="caution">
    <text evidence="2">The sequence shown here is derived from an EMBL/GenBank/DDBJ whole genome shotgun (WGS) entry which is preliminary data.</text>
</comment>
<proteinExistence type="predicted"/>
<dbReference type="Gene3D" id="3.40.50.150">
    <property type="entry name" value="Vaccinia Virus protein VP39"/>
    <property type="match status" value="1"/>
</dbReference>
<sequence length="341" mass="35727">MVFPAAAAGLRNERDSGRGGRVPSPAGVRRDPSGEPVTPMPSDERGARARVVCQAPEAPRANRAPGAPHLACAPRAVAPRAQLRTDTAHPARMYDYYLGGKDNFAADREAAENALAAAPELRAMARANRAFLRRAVAFAAASGVHQFLDVGTGLPTAGDPYDYSRADTRVVYADNDPMVLAHARALLARPGAATGVVAADLRNPEELLRDPGLRDVLDLDRPVALILTAVVHYLADGDDPRGAIGTLMAALAPGSLLVLSHATDGINPDSARGAAAAYAHLPTPMTLRSRPAIRALFGGLTPVSPGVVPTPYWRPARTPRGGSDRVWMYAGVARKDDSGAG</sequence>
<dbReference type="SUPFAM" id="SSF53335">
    <property type="entry name" value="S-adenosyl-L-methionine-dependent methyltransferases"/>
    <property type="match status" value="1"/>
</dbReference>
<name>A0ABP9H0R3_9ACTN</name>
<dbReference type="Pfam" id="PF04672">
    <property type="entry name" value="Methyltransf_19"/>
    <property type="match status" value="1"/>
</dbReference>
<evidence type="ECO:0000313" key="2">
    <source>
        <dbReference type="EMBL" id="GAA4955940.1"/>
    </source>
</evidence>
<evidence type="ECO:0000313" key="3">
    <source>
        <dbReference type="Proteomes" id="UP001500466"/>
    </source>
</evidence>
<dbReference type="InterPro" id="IPR029063">
    <property type="entry name" value="SAM-dependent_MTases_sf"/>
</dbReference>
<feature type="region of interest" description="Disordered" evidence="1">
    <location>
        <begin position="1"/>
        <end position="48"/>
    </location>
</feature>
<evidence type="ECO:0000256" key="1">
    <source>
        <dbReference type="SAM" id="MobiDB-lite"/>
    </source>
</evidence>
<keyword evidence="3" id="KW-1185">Reference proteome</keyword>
<dbReference type="EMBL" id="BAABHS010000005">
    <property type="protein sequence ID" value="GAA4955940.1"/>
    <property type="molecule type" value="Genomic_DNA"/>
</dbReference>